<dbReference type="PROSITE" id="PS00122">
    <property type="entry name" value="CARBOXYLESTERASE_B_1"/>
    <property type="match status" value="1"/>
</dbReference>
<evidence type="ECO:0000256" key="2">
    <source>
        <dbReference type="ARBA" id="ARBA00005964"/>
    </source>
</evidence>
<accession>A0A060T6U5</accession>
<dbReference type="Pfam" id="PF00135">
    <property type="entry name" value="COesterase"/>
    <property type="match status" value="1"/>
</dbReference>
<evidence type="ECO:0000256" key="7">
    <source>
        <dbReference type="SAM" id="SignalP"/>
    </source>
</evidence>
<keyword evidence="4" id="KW-0442">Lipid degradation</keyword>
<dbReference type="InterPro" id="IPR029058">
    <property type="entry name" value="AB_hydrolase_fold"/>
</dbReference>
<dbReference type="EMBL" id="HG937693">
    <property type="protein sequence ID" value="CDP34906.1"/>
    <property type="molecule type" value="Genomic_DNA"/>
</dbReference>
<dbReference type="ESTHER" id="blaad-a0a060t6u5">
    <property type="family name" value="Fungal_carboxylesterase_lipase"/>
</dbReference>
<evidence type="ECO:0000256" key="6">
    <source>
        <dbReference type="RuleBase" id="RU361235"/>
    </source>
</evidence>
<protein>
    <recommendedName>
        <fullName evidence="6">Carboxylic ester hydrolase</fullName>
        <ecNumber evidence="6">3.1.1.-</ecNumber>
    </recommendedName>
</protein>
<comment type="catalytic activity">
    <reaction evidence="1">
        <text>a triacylglycerol + H2O = a diacylglycerol + a fatty acid + H(+)</text>
        <dbReference type="Rhea" id="RHEA:12044"/>
        <dbReference type="ChEBI" id="CHEBI:15377"/>
        <dbReference type="ChEBI" id="CHEBI:15378"/>
        <dbReference type="ChEBI" id="CHEBI:17855"/>
        <dbReference type="ChEBI" id="CHEBI:18035"/>
        <dbReference type="ChEBI" id="CHEBI:28868"/>
        <dbReference type="EC" id="3.1.1.3"/>
    </reaction>
</comment>
<reference evidence="9" key="1">
    <citation type="submission" date="2014-02" db="EMBL/GenBank/DDBJ databases">
        <authorList>
            <person name="Genoscope - CEA"/>
        </authorList>
    </citation>
    <scope>NUCLEOTIDE SEQUENCE</scope>
    <source>
        <strain evidence="9">LS3</strain>
    </source>
</reference>
<dbReference type="PANTHER" id="PTHR11559">
    <property type="entry name" value="CARBOXYLESTERASE"/>
    <property type="match status" value="1"/>
</dbReference>
<dbReference type="InterPro" id="IPR002018">
    <property type="entry name" value="CarbesteraseB"/>
</dbReference>
<evidence type="ECO:0000256" key="4">
    <source>
        <dbReference type="ARBA" id="ARBA00022963"/>
    </source>
</evidence>
<feature type="chain" id="PRO_5012294285" description="Carboxylic ester hydrolase" evidence="7">
    <location>
        <begin position="16"/>
        <end position="531"/>
    </location>
</feature>
<keyword evidence="3 6" id="KW-0378">Hydrolase</keyword>
<evidence type="ECO:0000259" key="8">
    <source>
        <dbReference type="Pfam" id="PF00135"/>
    </source>
</evidence>
<name>A0A060T6U5_BLAAD</name>
<reference evidence="9" key="2">
    <citation type="submission" date="2014-06" db="EMBL/GenBank/DDBJ databases">
        <title>The complete genome of Blastobotrys (Arxula) adeninivorans LS3 - a yeast of biotechnological interest.</title>
        <authorList>
            <person name="Kunze G."/>
            <person name="Gaillardin C."/>
            <person name="Czernicka M."/>
            <person name="Durrens P."/>
            <person name="Martin T."/>
            <person name="Boer E."/>
            <person name="Gabaldon T."/>
            <person name="Cruz J."/>
            <person name="Talla E."/>
            <person name="Marck C."/>
            <person name="Goffeau A."/>
            <person name="Barbe V."/>
            <person name="Baret P."/>
            <person name="Baronian K."/>
            <person name="Beier S."/>
            <person name="Bleykasten C."/>
            <person name="Bode R."/>
            <person name="Casaregola S."/>
            <person name="Despons L."/>
            <person name="Fairhead C."/>
            <person name="Giersberg M."/>
            <person name="Gierski P."/>
            <person name="Hahnel U."/>
            <person name="Hartmann A."/>
            <person name="Jankowska D."/>
            <person name="Jubin C."/>
            <person name="Jung P."/>
            <person name="Lafontaine I."/>
            <person name="Leh-Louis V."/>
            <person name="Lemaire M."/>
            <person name="Marcet-Houben M."/>
            <person name="Mascher M."/>
            <person name="Morel G."/>
            <person name="Richard G.-F."/>
            <person name="Riechen J."/>
            <person name="Sacerdot C."/>
            <person name="Sarkar A."/>
            <person name="Savel G."/>
            <person name="Schacherer J."/>
            <person name="Sherman D."/>
            <person name="Straub M.-L."/>
            <person name="Stein N."/>
            <person name="Thierry A."/>
            <person name="Trautwein-Schult A."/>
            <person name="Westhof E."/>
            <person name="Worch S."/>
            <person name="Dujon B."/>
            <person name="Souciet J.-L."/>
            <person name="Wincker P."/>
            <person name="Scholz U."/>
            <person name="Neuveglise N."/>
        </authorList>
    </citation>
    <scope>NUCLEOTIDE SEQUENCE</scope>
    <source>
        <strain evidence="9">LS3</strain>
    </source>
</reference>
<dbReference type="InterPro" id="IPR050309">
    <property type="entry name" value="Type-B_Carboxylest/Lipase"/>
</dbReference>
<sequence>MKLVNLLALFGLKSAEWWEPRDSYGLSDEGIVDLGYVRYAGRQDPSVGVTTFYGLHYAHAPVGGRRWRAPVPIEDNSPLYFSSGVQDATVSAASCIQGVPDWPAPGYPDWEVDLDAPSSEDCLTLNVQVPMSVSQNSSLPVLLDIHGGGYLAGSSGDQGSYMIQRSNGSMIYVSINYRLGLYGFLAGNEVRKNGDLNVGLLDQRAAIEWVYRHISAFGGDPEKITLIGDSAGGGSVSYQLAFSKNDKRRPFRGAIIQAPWGPPSFSEQTQQRLFDRTLAMSGCDSLDCLRGLDEEALRMVSQATFADVDLAQHGHGLYLFSPVVDNKFVTHPLSQLFLDGHHADLPLMITRATKEGEPFTSLSLMAYNQTQALTNSLEELQRIFPLMDTATMGKFLSYYPPVQFPNVFDHRAKWFGDVMINCVSYNAANSPTLQPKYKLVFEHGGLVHSSAAPYIYSSDTEASVLDKHTSHVLVQHIVDFVTTGSLSSAWPQYGTDKTVLHMSVEGQKLMHDPDDTAQCQFILESTNILSI</sequence>
<organism evidence="9">
    <name type="scientific">Blastobotrys adeninivorans</name>
    <name type="common">Yeast</name>
    <name type="synonym">Arxula adeninivorans</name>
    <dbReference type="NCBI Taxonomy" id="409370"/>
    <lineage>
        <taxon>Eukaryota</taxon>
        <taxon>Fungi</taxon>
        <taxon>Dikarya</taxon>
        <taxon>Ascomycota</taxon>
        <taxon>Saccharomycotina</taxon>
        <taxon>Dipodascomycetes</taxon>
        <taxon>Dipodascales</taxon>
        <taxon>Trichomonascaceae</taxon>
        <taxon>Blastobotrys</taxon>
    </lineage>
</organism>
<dbReference type="PhylomeDB" id="A0A060T6U5"/>
<dbReference type="GO" id="GO:0004806">
    <property type="term" value="F:triacylglycerol lipase activity"/>
    <property type="evidence" value="ECO:0007669"/>
    <property type="project" value="UniProtKB-EC"/>
</dbReference>
<keyword evidence="7" id="KW-0732">Signal</keyword>
<dbReference type="AlphaFoldDB" id="A0A060T6U5"/>
<evidence type="ECO:0000256" key="3">
    <source>
        <dbReference type="ARBA" id="ARBA00022801"/>
    </source>
</evidence>
<feature type="domain" description="Carboxylesterase type B" evidence="8">
    <location>
        <begin position="46"/>
        <end position="521"/>
    </location>
</feature>
<comment type="similarity">
    <text evidence="2 6">Belongs to the type-B carboxylesterase/lipase family.</text>
</comment>
<dbReference type="InterPro" id="IPR019826">
    <property type="entry name" value="Carboxylesterase_B_AS"/>
</dbReference>
<feature type="signal peptide" evidence="7">
    <location>
        <begin position="1"/>
        <end position="15"/>
    </location>
</feature>
<evidence type="ECO:0000256" key="5">
    <source>
        <dbReference type="ARBA" id="ARBA00023098"/>
    </source>
</evidence>
<dbReference type="Gene3D" id="3.40.50.1820">
    <property type="entry name" value="alpha/beta hydrolase"/>
    <property type="match status" value="1"/>
</dbReference>
<proteinExistence type="inferred from homology"/>
<dbReference type="EC" id="3.1.1.-" evidence="6"/>
<dbReference type="SUPFAM" id="SSF53474">
    <property type="entry name" value="alpha/beta-Hydrolases"/>
    <property type="match status" value="1"/>
</dbReference>
<dbReference type="GO" id="GO:0016042">
    <property type="term" value="P:lipid catabolic process"/>
    <property type="evidence" value="ECO:0007669"/>
    <property type="project" value="UniProtKB-KW"/>
</dbReference>
<evidence type="ECO:0000313" key="9">
    <source>
        <dbReference type="EMBL" id="CDP34906.1"/>
    </source>
</evidence>
<keyword evidence="5" id="KW-0443">Lipid metabolism</keyword>
<evidence type="ECO:0000256" key="1">
    <source>
        <dbReference type="ARBA" id="ARBA00001024"/>
    </source>
</evidence>
<gene>
    <name evidence="9" type="ORF">GNLVRS02_ARAD1C23188g</name>
</gene>